<dbReference type="Proteomes" id="UP000038045">
    <property type="component" value="Unplaced"/>
</dbReference>
<proteinExistence type="predicted"/>
<keyword evidence="1" id="KW-0472">Membrane</keyword>
<keyword evidence="1" id="KW-1133">Transmembrane helix</keyword>
<name>A0A0N4ZQS0_PARTI</name>
<keyword evidence="2" id="KW-1185">Reference proteome</keyword>
<dbReference type="WBParaSite" id="PTRK_0001086100.1">
    <property type="protein sequence ID" value="PTRK_0001086100.1"/>
    <property type="gene ID" value="PTRK_0001086100"/>
</dbReference>
<organism evidence="2 3">
    <name type="scientific">Parastrongyloides trichosuri</name>
    <name type="common">Possum-specific nematode worm</name>
    <dbReference type="NCBI Taxonomy" id="131310"/>
    <lineage>
        <taxon>Eukaryota</taxon>
        <taxon>Metazoa</taxon>
        <taxon>Ecdysozoa</taxon>
        <taxon>Nematoda</taxon>
        <taxon>Chromadorea</taxon>
        <taxon>Rhabditida</taxon>
        <taxon>Tylenchina</taxon>
        <taxon>Panagrolaimomorpha</taxon>
        <taxon>Strongyloidoidea</taxon>
        <taxon>Strongyloididae</taxon>
        <taxon>Parastrongyloides</taxon>
    </lineage>
</organism>
<evidence type="ECO:0000256" key="1">
    <source>
        <dbReference type="SAM" id="Phobius"/>
    </source>
</evidence>
<evidence type="ECO:0000313" key="2">
    <source>
        <dbReference type="Proteomes" id="UP000038045"/>
    </source>
</evidence>
<accession>A0A0N4ZQS0</accession>
<feature type="transmembrane region" description="Helical" evidence="1">
    <location>
        <begin position="185"/>
        <end position="204"/>
    </location>
</feature>
<evidence type="ECO:0000313" key="3">
    <source>
        <dbReference type="WBParaSite" id="PTRK_0001086100.1"/>
    </source>
</evidence>
<sequence>MPTNEYFSVICGLDYKSMNVNSFERESFMCSTTSDYYSAQESMPVECNLPDKKTYHCYYKYFEKKENCTSLPERCETVHLSCLNHSSITHPPIVRKTTLTTDFEILPMTRPISKIELLYREKEIEDTTSMTHEITKKSDTIEDFISKNQNTVSKIMTHPTSITLSTKKNYNNTVKKGRLEYKNKIFIIGMYLGAIILSICLYLFCRHRHIKSATISNRVVEDIPLNYVSLSNSSCEESV</sequence>
<keyword evidence="1" id="KW-0812">Transmembrane</keyword>
<reference evidence="3" key="1">
    <citation type="submission" date="2017-02" db="UniProtKB">
        <authorList>
            <consortium name="WormBaseParasite"/>
        </authorList>
    </citation>
    <scope>IDENTIFICATION</scope>
</reference>
<protein>
    <submittedName>
        <fullName evidence="3">Plasmodium vivax Vir protein</fullName>
    </submittedName>
</protein>
<dbReference type="AlphaFoldDB" id="A0A0N4ZQS0"/>